<dbReference type="PROSITE" id="PS51462">
    <property type="entry name" value="NUDIX"/>
    <property type="match status" value="1"/>
</dbReference>
<feature type="domain" description="Ig-like" evidence="3">
    <location>
        <begin position="71"/>
        <end position="144"/>
    </location>
</feature>
<feature type="domain" description="Nudix hydrolase" evidence="4">
    <location>
        <begin position="14"/>
        <end position="139"/>
    </location>
</feature>
<dbReference type="RefSeq" id="WP_343992516.1">
    <property type="nucleotide sequence ID" value="NZ_BAAANB010000021.1"/>
</dbReference>
<evidence type="ECO:0000313" key="5">
    <source>
        <dbReference type="EMBL" id="GAA2035960.1"/>
    </source>
</evidence>
<keyword evidence="6" id="KW-1185">Reference proteome</keyword>
<dbReference type="PANTHER" id="PTHR43046">
    <property type="entry name" value="GDP-MANNOSE MANNOSYL HYDROLASE"/>
    <property type="match status" value="1"/>
</dbReference>
<organism evidence="5 6">
    <name type="scientific">Terrabacter terrae</name>
    <dbReference type="NCBI Taxonomy" id="318434"/>
    <lineage>
        <taxon>Bacteria</taxon>
        <taxon>Bacillati</taxon>
        <taxon>Actinomycetota</taxon>
        <taxon>Actinomycetes</taxon>
        <taxon>Micrococcales</taxon>
        <taxon>Intrasporangiaceae</taxon>
        <taxon>Terrabacter</taxon>
    </lineage>
</organism>
<dbReference type="Pfam" id="PF00293">
    <property type="entry name" value="NUDIX"/>
    <property type="match status" value="1"/>
</dbReference>
<accession>A0ABN2UG22</accession>
<gene>
    <name evidence="5" type="ORF">GCM10009740_28810</name>
</gene>
<reference evidence="5 6" key="1">
    <citation type="journal article" date="2019" name="Int. J. Syst. Evol. Microbiol.">
        <title>The Global Catalogue of Microorganisms (GCM) 10K type strain sequencing project: providing services to taxonomists for standard genome sequencing and annotation.</title>
        <authorList>
            <consortium name="The Broad Institute Genomics Platform"/>
            <consortium name="The Broad Institute Genome Sequencing Center for Infectious Disease"/>
            <person name="Wu L."/>
            <person name="Ma J."/>
        </authorList>
    </citation>
    <scope>NUCLEOTIDE SEQUENCE [LARGE SCALE GENOMIC DNA]</scope>
    <source>
        <strain evidence="5 6">JCM 14283</strain>
    </source>
</reference>
<dbReference type="InterPro" id="IPR000086">
    <property type="entry name" value="NUDIX_hydrolase_dom"/>
</dbReference>
<sequence>MSDLSADPSTTPPPFVDKVAWVQVVDRRLLAARSAGRELFYLPGGKREPGESDVQTLAREVEEELSVTVEPSTAVHIGTFEAPADARADGRVVRLTCYTADHRGEPAPSREIAEIAWLTSGDGERVSAANRLVLEHLHHTGLID</sequence>
<evidence type="ECO:0000259" key="3">
    <source>
        <dbReference type="PROSITE" id="PS50835"/>
    </source>
</evidence>
<proteinExistence type="predicted"/>
<dbReference type="CDD" id="cd04690">
    <property type="entry name" value="NUDIX_Hydrolase"/>
    <property type="match status" value="1"/>
</dbReference>
<dbReference type="InterPro" id="IPR015797">
    <property type="entry name" value="NUDIX_hydrolase-like_dom_sf"/>
</dbReference>
<dbReference type="InterPro" id="IPR007110">
    <property type="entry name" value="Ig-like_dom"/>
</dbReference>
<evidence type="ECO:0000259" key="4">
    <source>
        <dbReference type="PROSITE" id="PS51462"/>
    </source>
</evidence>
<dbReference type="PROSITE" id="PS50835">
    <property type="entry name" value="IG_LIKE"/>
    <property type="match status" value="1"/>
</dbReference>
<dbReference type="SUPFAM" id="SSF55811">
    <property type="entry name" value="Nudix"/>
    <property type="match status" value="1"/>
</dbReference>
<comment type="cofactor">
    <cofactor evidence="1">
        <name>Mg(2+)</name>
        <dbReference type="ChEBI" id="CHEBI:18420"/>
    </cofactor>
</comment>
<comment type="caution">
    <text evidence="5">The sequence shown here is derived from an EMBL/GenBank/DDBJ whole genome shotgun (WGS) entry which is preliminary data.</text>
</comment>
<evidence type="ECO:0000313" key="6">
    <source>
        <dbReference type="Proteomes" id="UP001501285"/>
    </source>
</evidence>
<name>A0ABN2UG22_9MICO</name>
<dbReference type="PANTHER" id="PTHR43046:SF2">
    <property type="entry name" value="8-OXO-DGTP DIPHOSPHATASE-RELATED"/>
    <property type="match status" value="1"/>
</dbReference>
<evidence type="ECO:0000256" key="2">
    <source>
        <dbReference type="ARBA" id="ARBA00022801"/>
    </source>
</evidence>
<protein>
    <submittedName>
        <fullName evidence="5">NUDIX domain-containing protein</fullName>
    </submittedName>
</protein>
<dbReference type="EMBL" id="BAAANB010000021">
    <property type="protein sequence ID" value="GAA2035960.1"/>
    <property type="molecule type" value="Genomic_DNA"/>
</dbReference>
<evidence type="ECO:0000256" key="1">
    <source>
        <dbReference type="ARBA" id="ARBA00001946"/>
    </source>
</evidence>
<dbReference type="Proteomes" id="UP001501285">
    <property type="component" value="Unassembled WGS sequence"/>
</dbReference>
<dbReference type="Gene3D" id="3.90.79.10">
    <property type="entry name" value="Nucleoside Triphosphate Pyrophosphohydrolase"/>
    <property type="match status" value="1"/>
</dbReference>
<keyword evidence="2" id="KW-0378">Hydrolase</keyword>